<dbReference type="RefSeq" id="WP_091065422.1">
    <property type="nucleotide sequence ID" value="NZ_FNCF01000005.1"/>
</dbReference>
<dbReference type="AlphaFoldDB" id="A0A1G7WCQ7"/>
<dbReference type="Proteomes" id="UP000198863">
    <property type="component" value="Unassembled WGS sequence"/>
</dbReference>
<sequence>MEVKIGVQHSPRELVIDSPKTPDEIADEVSKAMTGSKDGLLTLVDERGRRVVVPTDRIAYVEIAEADVRRVGFIAGGA</sequence>
<keyword evidence="2" id="KW-1185">Reference proteome</keyword>
<evidence type="ECO:0000313" key="2">
    <source>
        <dbReference type="Proteomes" id="UP000198863"/>
    </source>
</evidence>
<organism evidence="1 2">
    <name type="scientific">Klenkia brasiliensis</name>
    <dbReference type="NCBI Taxonomy" id="333142"/>
    <lineage>
        <taxon>Bacteria</taxon>
        <taxon>Bacillati</taxon>
        <taxon>Actinomycetota</taxon>
        <taxon>Actinomycetes</taxon>
        <taxon>Geodermatophilales</taxon>
        <taxon>Geodermatophilaceae</taxon>
        <taxon>Klenkia</taxon>
    </lineage>
</organism>
<name>A0A1G7WCQ7_9ACTN</name>
<protein>
    <recommendedName>
        <fullName evidence="3">ATP-binding protein</fullName>
    </recommendedName>
</protein>
<proteinExistence type="predicted"/>
<dbReference type="OrthoDB" id="3268468at2"/>
<accession>A0A1G7WCQ7</accession>
<dbReference type="EMBL" id="FNCF01000005">
    <property type="protein sequence ID" value="SDG69756.1"/>
    <property type="molecule type" value="Genomic_DNA"/>
</dbReference>
<evidence type="ECO:0008006" key="3">
    <source>
        <dbReference type="Google" id="ProtNLM"/>
    </source>
</evidence>
<dbReference type="Pfam" id="PF11305">
    <property type="entry name" value="DUF3107"/>
    <property type="match status" value="1"/>
</dbReference>
<dbReference type="InterPro" id="IPR021456">
    <property type="entry name" value="DUF3107"/>
</dbReference>
<reference evidence="2" key="1">
    <citation type="submission" date="2016-10" db="EMBL/GenBank/DDBJ databases">
        <authorList>
            <person name="Varghese N."/>
            <person name="Submissions S."/>
        </authorList>
    </citation>
    <scope>NUCLEOTIDE SEQUENCE [LARGE SCALE GENOMIC DNA]</scope>
    <source>
        <strain evidence="2">DSM 44526</strain>
    </source>
</reference>
<evidence type="ECO:0000313" key="1">
    <source>
        <dbReference type="EMBL" id="SDG69756.1"/>
    </source>
</evidence>
<gene>
    <name evidence="1" type="ORF">SAMN05660324_3280</name>
</gene>